<dbReference type="PANTHER" id="PTHR31048">
    <property type="entry name" value="OS03G0233200 PROTEIN"/>
    <property type="match status" value="1"/>
</dbReference>
<organism evidence="1 2">
    <name type="scientific">Penstemon davidsonii</name>
    <dbReference type="NCBI Taxonomy" id="160366"/>
    <lineage>
        <taxon>Eukaryota</taxon>
        <taxon>Viridiplantae</taxon>
        <taxon>Streptophyta</taxon>
        <taxon>Embryophyta</taxon>
        <taxon>Tracheophyta</taxon>
        <taxon>Spermatophyta</taxon>
        <taxon>Magnoliopsida</taxon>
        <taxon>eudicotyledons</taxon>
        <taxon>Gunneridae</taxon>
        <taxon>Pentapetalae</taxon>
        <taxon>asterids</taxon>
        <taxon>lamiids</taxon>
        <taxon>Lamiales</taxon>
        <taxon>Plantaginaceae</taxon>
        <taxon>Cheloneae</taxon>
        <taxon>Penstemon</taxon>
    </lineage>
</organism>
<keyword evidence="2" id="KW-1185">Reference proteome</keyword>
<evidence type="ECO:0008006" key="3">
    <source>
        <dbReference type="Google" id="ProtNLM"/>
    </source>
</evidence>
<evidence type="ECO:0000313" key="2">
    <source>
        <dbReference type="Proteomes" id="UP001291926"/>
    </source>
</evidence>
<sequence length="364" mass="38590">MHQRTIVKSEDNDDEKYIAGCPYRSNMVSLCIFPVGLAGATPPSAATTGHCSSSGRGLMYVAVAIATDPFLGLLQMQQTNRPIFYGPVVISSGLAHQGQPLVNRGRFTFRSRNLSNTGECCVLLVCRTLLGVFGGGFLEYGLEGSYSATFTLKNNCLFTIWPATLTGVGAPISTGFVLASQGSTSLDVLPPWSGRLWARFECSNSGRFTCANGDCNSGQITCNGAGAIPPVTIIEYTLAGDGGKDFYDISLVDGFNLPLSVTPDRAGCSTISCHVDINNRGCPSELAVKDTIGGVVGCKSACAAFNQPQYCCTGNFGSPSTCKPTNYSQIFKRQCPQAYSYAYDDASSTFTCPTGANYLITFCP</sequence>
<dbReference type="Proteomes" id="UP001291926">
    <property type="component" value="Unassembled WGS sequence"/>
</dbReference>
<dbReference type="SUPFAM" id="SSF49870">
    <property type="entry name" value="Osmotin, thaumatin-like protein"/>
    <property type="match status" value="1"/>
</dbReference>
<dbReference type="EMBL" id="JAYDYQ010002687">
    <property type="protein sequence ID" value="KAK4478682.1"/>
    <property type="molecule type" value="Genomic_DNA"/>
</dbReference>
<reference evidence="1 2" key="1">
    <citation type="journal article" date="2023" name="bioRxiv">
        <title>Genome report: Whole genome sequence and annotation of Penstemon davidsonii.</title>
        <authorList>
            <person name="Ostevik K.L."/>
            <person name="Alabady M."/>
            <person name="Zhang M."/>
            <person name="Rausher M.D."/>
        </authorList>
    </citation>
    <scope>NUCLEOTIDE SEQUENCE [LARGE SCALE GENOMIC DNA]</scope>
    <source>
        <strain evidence="1">DNT005</strain>
        <tissue evidence="1">Whole leaf</tissue>
    </source>
</reference>
<evidence type="ECO:0000313" key="1">
    <source>
        <dbReference type="EMBL" id="KAK4478682.1"/>
    </source>
</evidence>
<protein>
    <recommendedName>
        <fullName evidence="3">Thaumatin-like protein</fullName>
    </recommendedName>
</protein>
<dbReference type="Pfam" id="PF00314">
    <property type="entry name" value="Thaumatin"/>
    <property type="match status" value="1"/>
</dbReference>
<dbReference type="PRINTS" id="PR00347">
    <property type="entry name" value="THAUMATIN"/>
</dbReference>
<proteinExistence type="predicted"/>
<accession>A0ABR0CPB0</accession>
<dbReference type="Gene3D" id="2.60.110.10">
    <property type="entry name" value="Thaumatin"/>
    <property type="match status" value="1"/>
</dbReference>
<dbReference type="SMART" id="SM00205">
    <property type="entry name" value="THN"/>
    <property type="match status" value="1"/>
</dbReference>
<dbReference type="PROSITE" id="PS51367">
    <property type="entry name" value="THAUMATIN_2"/>
    <property type="match status" value="1"/>
</dbReference>
<dbReference type="CDD" id="cd09218">
    <property type="entry name" value="TLP-PA"/>
    <property type="match status" value="1"/>
</dbReference>
<gene>
    <name evidence="1" type="ORF">RD792_014176</name>
</gene>
<dbReference type="InterPro" id="IPR001938">
    <property type="entry name" value="Thaumatin"/>
</dbReference>
<dbReference type="InterPro" id="IPR037176">
    <property type="entry name" value="Osmotin/thaumatin-like_sf"/>
</dbReference>
<comment type="caution">
    <text evidence="1">The sequence shown here is derived from an EMBL/GenBank/DDBJ whole genome shotgun (WGS) entry which is preliminary data.</text>
</comment>
<name>A0ABR0CPB0_9LAMI</name>